<comment type="caution">
    <text evidence="4">The sequence shown here is derived from an EMBL/GenBank/DDBJ whole genome shotgun (WGS) entry which is preliminary data.</text>
</comment>
<dbReference type="GeneID" id="40310249"/>
<evidence type="ECO:0000313" key="5">
    <source>
        <dbReference type="Proteomes" id="UP000224006"/>
    </source>
</evidence>
<dbReference type="Pfam" id="PF02666">
    <property type="entry name" value="PS_Dcarbxylase"/>
    <property type="match status" value="1"/>
</dbReference>
<keyword evidence="2" id="KW-0456">Lyase</keyword>
<dbReference type="GO" id="GO:0006646">
    <property type="term" value="P:phosphatidylethanolamine biosynthetic process"/>
    <property type="evidence" value="ECO:0007669"/>
    <property type="project" value="TreeGrafter"/>
</dbReference>
<dbReference type="EMBL" id="NWUJ01000004">
    <property type="protein sequence ID" value="PFH35669.1"/>
    <property type="molecule type" value="Genomic_DNA"/>
</dbReference>
<organism evidence="4 5">
    <name type="scientific">Besnoitia besnoiti</name>
    <name type="common">Apicomplexan protozoan</name>
    <dbReference type="NCBI Taxonomy" id="94643"/>
    <lineage>
        <taxon>Eukaryota</taxon>
        <taxon>Sar</taxon>
        <taxon>Alveolata</taxon>
        <taxon>Apicomplexa</taxon>
        <taxon>Conoidasida</taxon>
        <taxon>Coccidia</taxon>
        <taxon>Eucoccidiorida</taxon>
        <taxon>Eimeriorina</taxon>
        <taxon>Sarcocystidae</taxon>
        <taxon>Besnoitia</taxon>
    </lineage>
</organism>
<dbReference type="GO" id="GO:0005739">
    <property type="term" value="C:mitochondrion"/>
    <property type="evidence" value="ECO:0007669"/>
    <property type="project" value="TreeGrafter"/>
</dbReference>
<dbReference type="GO" id="GO:0004609">
    <property type="term" value="F:phosphatidylserine decarboxylase activity"/>
    <property type="evidence" value="ECO:0007669"/>
    <property type="project" value="InterPro"/>
</dbReference>
<evidence type="ECO:0000313" key="4">
    <source>
        <dbReference type="EMBL" id="PFH35669.1"/>
    </source>
</evidence>
<sequence length="922" mass="101693">MARRHSALAWWLVFASLFLLPYQQRGVREKSFVLAADHIWNHVHSVRLVFTNKCSSSFSKYCGVTQAELKFPADMGKALTVADLIRRLEHLLQAGAASNLNPGRVAISHLPTPRAFLDIRQLLRLRPGLRLPPELPASRSLESLSRQAVLVHPRNPELGKYVSYNEISFDPSFLDGLPKIGYPVAPVVWIFSPYVSPTSPGSSSSNRLLPLSSETINIKQVTTPTSRIFLTAVKSSPFVTLQSLLSASSLAADQETDHSSDGGPSEGEREEVLIYTPDAEKLARLFPSAVYFPIKFVDRYRCELLCGLLARAAGSNDCCSSRLPASNSLYPYSHASVSTVVGAALSLTTLLRVNKTTAIDTRWGDDLHRLSKVVGFISNQSVSRVLISRFQSQYNIDKEEANSMADRSERYSAAQFKTLQSFFTRPINTEVFRSWDPSVFVASPADAVVQNVFTVKPDSEGFIRHTLVPQVKATTFDLLRFLFGNSGDGRRIKLQSPLHHLSISIHYLSPGDYHRCHSPADWVVDEYVYLPGCTPSVNRDTLASRDGILHHFERTTLVGHWDPLNKGENLFFAVSLVAARFVGGLSLVWEKEPLQPNGSRGSCSTGSANFTKKLGLPMCMGQEMGAFRFGSTVVLAYEAPADFDPTVLGECSHARVLQPAVVSRAGRRRPLLQRCAAFASNYQSPSEYLAALKQNPGFDRDLRANSLLPAEWLKEDGRVISAKIRALERGLLTRFALAKYLYLSWQDVGKSRVLVAQPYALVQAGGVDKLGRFPAKCFQEEGFFRLELPGRLSSVSLLAPVNGEEKLLFKHPFFGCVGDSGLGKISRGITASWEMQGGKIVLVLTLTVGTFTATEPKQIAVGQNRLSVQALCDEDWRAHAGGTTTTSCRFMEVMREPDSKPTLVEISSEGLWEAYGDPTVRA</sequence>
<dbReference type="AlphaFoldDB" id="A0A2A9MCR7"/>
<feature type="chain" id="PRO_5012179738" evidence="3">
    <location>
        <begin position="27"/>
        <end position="922"/>
    </location>
</feature>
<protein>
    <submittedName>
        <fullName evidence="4">Phosphatidylserine decarboxylase</fullName>
    </submittedName>
</protein>
<accession>A0A2A9MCR7</accession>
<dbReference type="KEGG" id="bbes:BESB_053200"/>
<dbReference type="VEuPathDB" id="ToxoDB:BESB_053200"/>
<dbReference type="OrthoDB" id="354864at2759"/>
<proteinExistence type="predicted"/>
<evidence type="ECO:0000256" key="1">
    <source>
        <dbReference type="ARBA" id="ARBA00022793"/>
    </source>
</evidence>
<evidence type="ECO:0000256" key="3">
    <source>
        <dbReference type="SAM" id="SignalP"/>
    </source>
</evidence>
<dbReference type="InterPro" id="IPR003817">
    <property type="entry name" value="PS_Dcarbxylase"/>
</dbReference>
<dbReference type="PANTHER" id="PTHR10067">
    <property type="entry name" value="PHOSPHATIDYLSERINE DECARBOXYLASE"/>
    <property type="match status" value="1"/>
</dbReference>
<name>A0A2A9MCR7_BESBE</name>
<gene>
    <name evidence="4" type="ORF">BESB_053200</name>
</gene>
<evidence type="ECO:0000256" key="2">
    <source>
        <dbReference type="ARBA" id="ARBA00023239"/>
    </source>
</evidence>
<keyword evidence="1" id="KW-0210">Decarboxylase</keyword>
<dbReference type="PANTHER" id="PTHR10067:SF6">
    <property type="entry name" value="PHOSPHATIDYLSERINE DECARBOXYLASE PROENZYME, MITOCHONDRIAL"/>
    <property type="match status" value="1"/>
</dbReference>
<keyword evidence="3" id="KW-0732">Signal</keyword>
<dbReference type="RefSeq" id="XP_029219678.1">
    <property type="nucleotide sequence ID" value="XM_029363755.1"/>
</dbReference>
<keyword evidence="5" id="KW-1185">Reference proteome</keyword>
<reference evidence="4 5" key="1">
    <citation type="submission" date="2017-09" db="EMBL/GenBank/DDBJ databases">
        <title>Genome sequencing of Besnoitia besnoiti strain Bb-Ger1.</title>
        <authorList>
            <person name="Schares G."/>
            <person name="Venepally P."/>
            <person name="Lorenzi H.A."/>
        </authorList>
    </citation>
    <scope>NUCLEOTIDE SEQUENCE [LARGE SCALE GENOMIC DNA]</scope>
    <source>
        <strain evidence="4 5">Bb-Ger1</strain>
    </source>
</reference>
<feature type="signal peptide" evidence="3">
    <location>
        <begin position="1"/>
        <end position="26"/>
    </location>
</feature>
<dbReference type="Proteomes" id="UP000224006">
    <property type="component" value="Chromosome IV"/>
</dbReference>
<dbReference type="STRING" id="94643.A0A2A9MCR7"/>